<proteinExistence type="predicted"/>
<comment type="caution">
    <text evidence="1">The sequence shown here is derived from an EMBL/GenBank/DDBJ whole genome shotgun (WGS) entry which is preliminary data.</text>
</comment>
<gene>
    <name evidence="1" type="ORF">D6D85_13770</name>
</gene>
<dbReference type="Proteomes" id="UP000277582">
    <property type="component" value="Unassembled WGS sequence"/>
</dbReference>
<dbReference type="RefSeq" id="WP_125672525.1">
    <property type="nucleotide sequence ID" value="NZ_RCOS01000152.1"/>
</dbReference>
<accession>A0A3R9QBI0</accession>
<evidence type="ECO:0000313" key="2">
    <source>
        <dbReference type="Proteomes" id="UP000277582"/>
    </source>
</evidence>
<evidence type="ECO:0000313" key="1">
    <source>
        <dbReference type="EMBL" id="RSN72474.1"/>
    </source>
</evidence>
<dbReference type="AlphaFoldDB" id="A0A3R9QBI0"/>
<organism evidence="1 2">
    <name type="scientific">Candidatus Methanodesulfokora washburnensis</name>
    <dbReference type="NCBI Taxonomy" id="2478471"/>
    <lineage>
        <taxon>Archaea</taxon>
        <taxon>Thermoproteota</taxon>
        <taxon>Candidatus Korarchaeia</taxon>
        <taxon>Candidatus Korarchaeia incertae sedis</taxon>
        <taxon>Candidatus Methanodesulfokora</taxon>
    </lineage>
</organism>
<dbReference type="EMBL" id="RCOS01000152">
    <property type="protein sequence ID" value="RSN72474.1"/>
    <property type="molecule type" value="Genomic_DNA"/>
</dbReference>
<protein>
    <submittedName>
        <fullName evidence="1">Uncharacterized protein</fullName>
    </submittedName>
</protein>
<keyword evidence="2" id="KW-1185">Reference proteome</keyword>
<name>A0A3R9QBI0_9CREN</name>
<sequence>MREIVEMGATISDEIPLLKLMSAALPVLPDEVRPYATAYVQIEMDEMKDMVLRIQHLFLAIAEMDVHLPLITEEFLRAFSAGDYRTAVSSLEKLVSYVYDVLYVSILEKRNIALQTMAAMGREEVREEDEQQ</sequence>
<reference evidence="1 2" key="1">
    <citation type="submission" date="2018-10" db="EMBL/GenBank/DDBJ databases">
        <title>Co-occurring genomic capacity for anaerobic methane metabolism and dissimilatory sulfite reduction discovered in the Korarchaeota.</title>
        <authorList>
            <person name="Mckay L.J."/>
            <person name="Dlakic M."/>
            <person name="Fields M.W."/>
            <person name="Delmont T.O."/>
            <person name="Eren A.M."/>
            <person name="Jay Z.J."/>
            <person name="Klingelsmith K.B."/>
            <person name="Rusch D.B."/>
            <person name="Inskeep W.P."/>
        </authorList>
    </citation>
    <scope>NUCLEOTIDE SEQUENCE [LARGE SCALE GENOMIC DNA]</scope>
    <source>
        <strain evidence="1 2">MDKW</strain>
    </source>
</reference>